<organism evidence="2 3">
    <name type="scientific">Streptococcus danieliae</name>
    <dbReference type="NCBI Taxonomy" id="747656"/>
    <lineage>
        <taxon>Bacteria</taxon>
        <taxon>Bacillati</taxon>
        <taxon>Bacillota</taxon>
        <taxon>Bacilli</taxon>
        <taxon>Lactobacillales</taxon>
        <taxon>Streptococcaceae</taxon>
        <taxon>Streptococcus</taxon>
    </lineage>
</organism>
<name>A0A7Z0LE89_9STRE</name>
<dbReference type="Gene3D" id="3.40.30.10">
    <property type="entry name" value="Glutaredoxin"/>
    <property type="match status" value="1"/>
</dbReference>
<gene>
    <name evidence="2" type="ORF">HZY93_07615</name>
</gene>
<dbReference type="InterPro" id="IPR036249">
    <property type="entry name" value="Thioredoxin-like_sf"/>
</dbReference>
<dbReference type="EMBL" id="JACBYG010000139">
    <property type="protein sequence ID" value="NYS49809.1"/>
    <property type="molecule type" value="Genomic_DNA"/>
</dbReference>
<dbReference type="Pfam" id="PF01323">
    <property type="entry name" value="DSBA"/>
    <property type="match status" value="1"/>
</dbReference>
<evidence type="ECO:0000259" key="1">
    <source>
        <dbReference type="Pfam" id="PF01323"/>
    </source>
</evidence>
<proteinExistence type="predicted"/>
<comment type="caution">
    <text evidence="2">The sequence shown here is derived from an EMBL/GenBank/DDBJ whole genome shotgun (WGS) entry which is preliminary data.</text>
</comment>
<feature type="domain" description="DSBA-like thioredoxin" evidence="1">
    <location>
        <begin position="3"/>
        <end position="204"/>
    </location>
</feature>
<evidence type="ECO:0000313" key="2">
    <source>
        <dbReference type="EMBL" id="NYS49809.1"/>
    </source>
</evidence>
<dbReference type="CDD" id="cd03024">
    <property type="entry name" value="DsbA_FrnE"/>
    <property type="match status" value="1"/>
</dbReference>
<sequence>MKIEVWSDVYCPFCYIAEARLEKTLAKYQKGDQVELVFRSFELDSSLPVEKSYPARDYLVRKYQLTDEQAQAQLDAITNLAKEEGLDFRFDQAWIPNSRKSHALLHLATEQGLGREMAQLLFQAHFTRGLDLGQDAVLKKLAQELGLGENTVAEALESQTYQKRIEADQEAGLALGIQAVPFFLFDGRFSISGAQAQEVFAEALEKAFGLETEPVSLGSSEMTCGLNGCSI</sequence>
<evidence type="ECO:0000313" key="3">
    <source>
        <dbReference type="Proteomes" id="UP000563349"/>
    </source>
</evidence>
<reference evidence="2 3" key="1">
    <citation type="submission" date="2020-07" db="EMBL/GenBank/DDBJ databases">
        <title>MOT database genomes.</title>
        <authorList>
            <person name="Joseph S."/>
            <person name="Aduse-Opoku J."/>
            <person name="Hashim A."/>
            <person name="Wade W."/>
            <person name="Curtis M."/>
        </authorList>
    </citation>
    <scope>NUCLEOTIDE SEQUENCE [LARGE SCALE GENOMIC DNA]</scope>
    <source>
        <strain evidence="2 3">CCW311</strain>
    </source>
</reference>
<dbReference type="Proteomes" id="UP000563349">
    <property type="component" value="Unassembled WGS sequence"/>
</dbReference>
<dbReference type="SUPFAM" id="SSF52833">
    <property type="entry name" value="Thioredoxin-like"/>
    <property type="match status" value="1"/>
</dbReference>
<protein>
    <submittedName>
        <fullName evidence="2">DsbA family oxidoreductase</fullName>
    </submittedName>
</protein>
<accession>A0A7Z0LE89</accession>
<dbReference type="RefSeq" id="WP_179924318.1">
    <property type="nucleotide sequence ID" value="NZ_CP128228.1"/>
</dbReference>
<dbReference type="PANTHER" id="PTHR13887">
    <property type="entry name" value="GLUTATHIONE S-TRANSFERASE KAPPA"/>
    <property type="match status" value="1"/>
</dbReference>
<dbReference type="GO" id="GO:0016491">
    <property type="term" value="F:oxidoreductase activity"/>
    <property type="evidence" value="ECO:0007669"/>
    <property type="project" value="InterPro"/>
</dbReference>
<keyword evidence="3" id="KW-1185">Reference proteome</keyword>
<dbReference type="PANTHER" id="PTHR13887:SF41">
    <property type="entry name" value="THIOREDOXIN SUPERFAMILY PROTEIN"/>
    <property type="match status" value="1"/>
</dbReference>
<dbReference type="AlphaFoldDB" id="A0A7Z0LE89"/>
<dbReference type="InterPro" id="IPR001853">
    <property type="entry name" value="DSBA-like_thioredoxin_dom"/>
</dbReference>